<evidence type="ECO:0000313" key="4">
    <source>
        <dbReference type="Proteomes" id="UP001321760"/>
    </source>
</evidence>
<name>A0AAV9GHT9_9PEZI</name>
<evidence type="ECO:0000259" key="2">
    <source>
        <dbReference type="Pfam" id="PF06985"/>
    </source>
</evidence>
<dbReference type="Proteomes" id="UP001321760">
    <property type="component" value="Unassembled WGS sequence"/>
</dbReference>
<dbReference type="PANTHER" id="PTHR33112:SF12">
    <property type="entry name" value="HETEROKARYON INCOMPATIBILITY DOMAIN-CONTAINING PROTEIN"/>
    <property type="match status" value="1"/>
</dbReference>
<keyword evidence="4" id="KW-1185">Reference proteome</keyword>
<reference evidence="3" key="2">
    <citation type="submission" date="2023-05" db="EMBL/GenBank/DDBJ databases">
        <authorList>
            <consortium name="Lawrence Berkeley National Laboratory"/>
            <person name="Steindorff A."/>
            <person name="Hensen N."/>
            <person name="Bonometti L."/>
            <person name="Westerberg I."/>
            <person name="Brannstrom I.O."/>
            <person name="Guillou S."/>
            <person name="Cros-Aarteil S."/>
            <person name="Calhoun S."/>
            <person name="Haridas S."/>
            <person name="Kuo A."/>
            <person name="Mondo S."/>
            <person name="Pangilinan J."/>
            <person name="Riley R."/>
            <person name="Labutti K."/>
            <person name="Andreopoulos B."/>
            <person name="Lipzen A."/>
            <person name="Chen C."/>
            <person name="Yanf M."/>
            <person name="Daum C."/>
            <person name="Ng V."/>
            <person name="Clum A."/>
            <person name="Ohm R."/>
            <person name="Martin F."/>
            <person name="Silar P."/>
            <person name="Natvig D."/>
            <person name="Lalanne C."/>
            <person name="Gautier V."/>
            <person name="Ament-Velasquez S.L."/>
            <person name="Kruys A."/>
            <person name="Hutchinson M.I."/>
            <person name="Powell A.J."/>
            <person name="Barry K."/>
            <person name="Miller A.N."/>
            <person name="Grigoriev I.V."/>
            <person name="Debuchy R."/>
            <person name="Gladieux P."/>
            <person name="Thoren M.H."/>
            <person name="Johannesson H."/>
        </authorList>
    </citation>
    <scope>NUCLEOTIDE SEQUENCE</scope>
    <source>
        <strain evidence="3">PSN243</strain>
    </source>
</reference>
<dbReference type="Pfam" id="PF06985">
    <property type="entry name" value="HET"/>
    <property type="match status" value="1"/>
</dbReference>
<evidence type="ECO:0000313" key="3">
    <source>
        <dbReference type="EMBL" id="KAK4447301.1"/>
    </source>
</evidence>
<evidence type="ECO:0000256" key="1">
    <source>
        <dbReference type="SAM" id="MobiDB-lite"/>
    </source>
</evidence>
<protein>
    <submittedName>
        <fullName evidence="3">HET-domain-containing protein</fullName>
    </submittedName>
</protein>
<proteinExistence type="predicted"/>
<accession>A0AAV9GHT9</accession>
<comment type="caution">
    <text evidence="3">The sequence shown here is derived from an EMBL/GenBank/DDBJ whole genome shotgun (WGS) entry which is preliminary data.</text>
</comment>
<organism evidence="3 4">
    <name type="scientific">Podospora aff. communis PSN243</name>
    <dbReference type="NCBI Taxonomy" id="3040156"/>
    <lineage>
        <taxon>Eukaryota</taxon>
        <taxon>Fungi</taxon>
        <taxon>Dikarya</taxon>
        <taxon>Ascomycota</taxon>
        <taxon>Pezizomycotina</taxon>
        <taxon>Sordariomycetes</taxon>
        <taxon>Sordariomycetidae</taxon>
        <taxon>Sordariales</taxon>
        <taxon>Podosporaceae</taxon>
        <taxon>Podospora</taxon>
    </lineage>
</organism>
<feature type="compositionally biased region" description="Pro residues" evidence="1">
    <location>
        <begin position="37"/>
        <end position="47"/>
    </location>
</feature>
<dbReference type="PANTHER" id="PTHR33112">
    <property type="entry name" value="DOMAIN PROTEIN, PUTATIVE-RELATED"/>
    <property type="match status" value="1"/>
</dbReference>
<dbReference type="EMBL" id="MU865950">
    <property type="protein sequence ID" value="KAK4447301.1"/>
    <property type="molecule type" value="Genomic_DNA"/>
</dbReference>
<feature type="region of interest" description="Disordered" evidence="1">
    <location>
        <begin position="1"/>
        <end position="92"/>
    </location>
</feature>
<dbReference type="AlphaFoldDB" id="A0AAV9GHT9"/>
<feature type="domain" description="Heterokaryon incompatibility" evidence="2">
    <location>
        <begin position="442"/>
        <end position="595"/>
    </location>
</feature>
<reference evidence="3" key="1">
    <citation type="journal article" date="2023" name="Mol. Phylogenet. Evol.">
        <title>Genome-scale phylogeny and comparative genomics of the fungal order Sordariales.</title>
        <authorList>
            <person name="Hensen N."/>
            <person name="Bonometti L."/>
            <person name="Westerberg I."/>
            <person name="Brannstrom I.O."/>
            <person name="Guillou S."/>
            <person name="Cros-Aarteil S."/>
            <person name="Calhoun S."/>
            <person name="Haridas S."/>
            <person name="Kuo A."/>
            <person name="Mondo S."/>
            <person name="Pangilinan J."/>
            <person name="Riley R."/>
            <person name="LaButti K."/>
            <person name="Andreopoulos B."/>
            <person name="Lipzen A."/>
            <person name="Chen C."/>
            <person name="Yan M."/>
            <person name="Daum C."/>
            <person name="Ng V."/>
            <person name="Clum A."/>
            <person name="Steindorff A."/>
            <person name="Ohm R.A."/>
            <person name="Martin F."/>
            <person name="Silar P."/>
            <person name="Natvig D.O."/>
            <person name="Lalanne C."/>
            <person name="Gautier V."/>
            <person name="Ament-Velasquez S.L."/>
            <person name="Kruys A."/>
            <person name="Hutchinson M.I."/>
            <person name="Powell A.J."/>
            <person name="Barry K."/>
            <person name="Miller A.N."/>
            <person name="Grigoriev I.V."/>
            <person name="Debuchy R."/>
            <person name="Gladieux P."/>
            <person name="Hiltunen Thoren M."/>
            <person name="Johannesson H."/>
        </authorList>
    </citation>
    <scope>NUCLEOTIDE SEQUENCE</scope>
    <source>
        <strain evidence="3">PSN243</strain>
    </source>
</reference>
<sequence length="1065" mass="116784">MAPFNMKGLAAPATGPDTGYPTQHPTYNDKPGNSPANPAPLPTPPQETPSASSSRPRMPDKLTSFPFGRKSNKEENQTPPASEAPTRIKFPKTLRNLNDLEIEGSILSGDLRITDTSSQQTRKEGLCSACSKINFEQFSRTANPNPNTPSPNGTPNITSRLIFLDRIIRKNRNKSCHFCMLLFAAIAAHDPFQHPAVKNHLPADLAKSTFREWAEEQNWTSKIPVYKSSYPFGTSRDKIEMQQKVDKDGNLEIEDSTRDDDMTSSDVANAAGIGAATGLGVGMLTETDAQRVKIMATVGTVIPTITSLMANLDSKLPVAVSVMVHGVGDAEEGVVNVDVWGYGNGHRAPLSRVSAFNLRVASGYEMGEGGRLRYGNLLKAEVDVEGDCKVWLDACRECHGEECARPGWSVQLPPPRGPDFRLVDVNAMRVVVVPDEHPTPRYAALSYVWGATGQHSLNLHKHNAAALGTTLHSQDRPVARTIMDALAITRRLGIPFLWVDSLCIIQRSPFDPSNDDPAARAAQIAQMDSIYGNAEITLVAASGPDSESPLVFSRSFAPDTQIATVLPATDVNILLAVSYPTSYSKWDTRAWTLQEKLLSKRLLVFSEGGLVSFHCRRGTLREDMPSSHAGRSAGPPGIPWLELPERGSAAYTPTVRREWDGEQKIQRAAFFGEYAKLVEQYSGREMTDSRDSLNAMAGLMKVLERMVAPFGDAGLGLGHTLYGLPERFLELALMWQPPAVEGVYLTRKHHDMLPSWSWAGWEVGGDGAMEAKGATKPGVRFEELFWVGTNDDLSLRKVVGIADAGSAGRFSIHKMLAQVRERAAAHLAGKESPPTRLAEPERPLEDRFRPLVMWFHSTTPPPPSRTSTRQPYGTGGAHNLIPVNGHGLGLAFDDVDKVNVVAFLQAAAALRGGVTAPPTVPIEVPLDSRHLVCETQVASFRLRKREPPLRREKLWKRTAKGMVVDRELAITEVEILDHAGQVIGTVVPTDARRGVSSEPYHLILLSEAQYRGDEKRIDVSGLPLFNVMLVEWDIQRQFATRMGVGKVRKTSWWEAGPELKTVVLK</sequence>
<dbReference type="InterPro" id="IPR010730">
    <property type="entry name" value="HET"/>
</dbReference>
<gene>
    <name evidence="3" type="ORF">QBC34DRAFT_427331</name>
</gene>